<dbReference type="GO" id="GO:0016829">
    <property type="term" value="F:lyase activity"/>
    <property type="evidence" value="ECO:0007669"/>
    <property type="project" value="UniProtKB-KW"/>
</dbReference>
<reference evidence="6" key="2">
    <citation type="submission" date="2013-03" db="EMBL/GenBank/DDBJ databases">
        <title>The Cellulophaga phages: a novel, diverse, and globally ubiquitous model system.</title>
        <authorList>
            <person name="Holmfeldt K."/>
            <person name="Solonenko N."/>
            <person name="Shah M."/>
            <person name="Corrier K."/>
            <person name="Riemann L."/>
            <person name="VerBerkmoes N.C."/>
            <person name="Sullivan M.B."/>
        </authorList>
    </citation>
    <scope>NUCLEOTIDE SEQUENCE [LARGE SCALE GENOMIC DNA]</scope>
</reference>
<evidence type="ECO:0000313" key="5">
    <source>
        <dbReference type="EMBL" id="AGO48435.1"/>
    </source>
</evidence>
<dbReference type="OrthoDB" id="3174at10239"/>
<dbReference type="InterPro" id="IPR012334">
    <property type="entry name" value="Pectin_lyas_fold"/>
</dbReference>
<proteinExistence type="predicted"/>
<dbReference type="PANTHER" id="PTHR42970">
    <property type="entry name" value="PECTATE LYASE C-RELATED"/>
    <property type="match status" value="1"/>
</dbReference>
<dbReference type="GeneID" id="16797042"/>
<keyword evidence="4" id="KW-0325">Glycoprotein</keyword>
<evidence type="ECO:0000256" key="4">
    <source>
        <dbReference type="ARBA" id="ARBA00023180"/>
    </source>
</evidence>
<reference evidence="5 6" key="1">
    <citation type="journal article" date="2013" name="Proc. Natl. Acad. Sci. U.S.A.">
        <title>Twelve previously unknown phage genera are ubiquitous in global oceans.</title>
        <authorList>
            <person name="Holmfeldt K."/>
            <person name="Solonenko N."/>
            <person name="Shah M."/>
            <person name="Corrier K."/>
            <person name="Riemann L."/>
            <person name="Verberkmoes N.C."/>
            <person name="Sullivan M.B."/>
        </authorList>
    </citation>
    <scope>NUCLEOTIDE SEQUENCE [LARGE SCALE GENOMIC DNA]</scope>
    <source>
        <strain evidence="5">Phi10:1</strain>
    </source>
</reference>
<name>S0A0V0_9CAUD</name>
<comment type="subcellular location">
    <subcellularLocation>
        <location evidence="1">Virion</location>
    </subcellularLocation>
</comment>
<keyword evidence="3" id="KW-0946">Virion</keyword>
<keyword evidence="6" id="KW-1185">Reference proteome</keyword>
<evidence type="ECO:0000313" key="6">
    <source>
        <dbReference type="Proteomes" id="UP000014711"/>
    </source>
</evidence>
<dbReference type="GO" id="GO:0051701">
    <property type="term" value="P:biological process involved in interaction with host"/>
    <property type="evidence" value="ECO:0007669"/>
    <property type="project" value="UniProtKB-ARBA"/>
</dbReference>
<dbReference type="InterPro" id="IPR011050">
    <property type="entry name" value="Pectin_lyase_fold/virulence"/>
</dbReference>
<dbReference type="KEGG" id="vg:16797042"/>
<dbReference type="EMBL" id="KC821618">
    <property type="protein sequence ID" value="AGO48435.1"/>
    <property type="molecule type" value="Genomic_DNA"/>
</dbReference>
<dbReference type="InterPro" id="IPR052063">
    <property type="entry name" value="Polysaccharide_Lyase_1"/>
</dbReference>
<dbReference type="RefSeq" id="YP_008242013.1">
    <property type="nucleotide sequence ID" value="NC_021802.1"/>
</dbReference>
<dbReference type="GO" id="GO:0019058">
    <property type="term" value="P:viral life cycle"/>
    <property type="evidence" value="ECO:0007669"/>
    <property type="project" value="UniProtKB-ARBA"/>
</dbReference>
<protein>
    <submittedName>
        <fullName evidence="5">Pectate lyase</fullName>
    </submittedName>
</protein>
<organism evidence="5 6">
    <name type="scientific">Cellulophaga phage phi10:1</name>
    <dbReference type="NCBI Taxonomy" id="1327981"/>
    <lineage>
        <taxon>Viruses</taxon>
        <taxon>Duplodnaviria</taxon>
        <taxon>Heunggongvirae</taxon>
        <taxon>Uroviricota</taxon>
        <taxon>Caudoviricetes</taxon>
        <taxon>Assiduviridae</taxon>
        <taxon>Cebadecemvirus</taxon>
        <taxon>Cebadecemvirus phi10una</taxon>
    </lineage>
</organism>
<dbReference type="Proteomes" id="UP000014711">
    <property type="component" value="Segment"/>
</dbReference>
<dbReference type="PANTHER" id="PTHR42970:SF1">
    <property type="entry name" value="PECTATE LYASE C-RELATED"/>
    <property type="match status" value="1"/>
</dbReference>
<gene>
    <name evidence="5" type="ORF">Phi10:1_gp095</name>
</gene>
<dbReference type="GO" id="GO:0046872">
    <property type="term" value="F:metal ion binding"/>
    <property type="evidence" value="ECO:0007669"/>
    <property type="project" value="UniProtKB-KW"/>
</dbReference>
<accession>S0A0V0</accession>
<sequence>MIKNLLILLITFNCFSQGKIGFNAALSSQSSGLVNPVVSINLTELKSFPTAEGWGKFTGVGQTARTNRYVTNLNDSGSGSLREASTIANSNVLFKISGEITLLSTINLANNVQVLGQTAFVNDGEGITIRQNETFNTPLMTTSGHNVIRYIRFRRGKGLAEEGSGDNVQVNGNYHIFDHCSFSWGTDEQISNGAGGASYVTIQNSIISEGLFLASHTYSTDDESTEYQNGHSKGSLFGNFTLKTEKISFIRNLFAHNDDRNPSIRRGGLYEIVNNIFYNNRYANTILKTVEPTDPINANIIGNLYKAGLDTRTTRYEISSEEGTINNIYLNGNIGWNKTSLGSGNEWDIVGNSSTKIANDGQSLSSFESQYSYSDLISATTLESELLDKVGSNIKKDDIDTRVILDVINETPTTPLLMSDYSTTTASYTGAETYYGIINDPLDVGGWQLFTPTTINITDTDVNFIPDNYTQPSINNTAGYSSLQIYLADIANDFKY</sequence>
<dbReference type="SUPFAM" id="SSF51126">
    <property type="entry name" value="Pectin lyase-like"/>
    <property type="match status" value="1"/>
</dbReference>
<evidence type="ECO:0000256" key="1">
    <source>
        <dbReference type="ARBA" id="ARBA00004328"/>
    </source>
</evidence>
<dbReference type="Gene3D" id="2.160.20.10">
    <property type="entry name" value="Single-stranded right-handed beta-helix, Pectin lyase-like"/>
    <property type="match status" value="1"/>
</dbReference>
<evidence type="ECO:0000256" key="2">
    <source>
        <dbReference type="ARBA" id="ARBA00022723"/>
    </source>
</evidence>
<keyword evidence="2" id="KW-0479">Metal-binding</keyword>
<dbReference type="GO" id="GO:0044423">
    <property type="term" value="C:virion component"/>
    <property type="evidence" value="ECO:0007669"/>
    <property type="project" value="UniProtKB-KW"/>
</dbReference>
<keyword evidence="5" id="KW-0456">Lyase</keyword>
<evidence type="ECO:0000256" key="3">
    <source>
        <dbReference type="ARBA" id="ARBA00022844"/>
    </source>
</evidence>